<keyword evidence="2 3" id="KW-0732">Signal</keyword>
<evidence type="ECO:0000259" key="4">
    <source>
        <dbReference type="Pfam" id="PF13458"/>
    </source>
</evidence>
<sequence length="399" mass="42879">MAAVGRWLAAAGLAGLACLAQAQKAYDTGASDSEIKIGNTVPYSGPASAYGTVGKAAAAYFRKVNAEGGINGRKIRFVSVDDAYSPPMTVEQTRKLVEQEQVLLIFAPLGTASNAATQKYLNMKKVPQLFVSSGAHRWGDPEHFPWTMGWNVSYLTEGHIYARHILANRPQAKIAILYQNDEFGKDMLRGFLDGLGDKGKALVVAQASYELSDPTVDSQMISLKSSGADTLVDLSTPKFAAQAIRKAAAIGWKPVHYLANVSSSVTAVLKPAGLDNAKDILSAAFVRDPSDPRWQGTREQADFAAFMKQYYPEGDASDALNVTGYSMAQTMVQVLRQAGDNLTRANIMKQAASLDMTLPMLYPGIKLKTSPTNFHPLAGMQMVRFNGSGYDPVGGVIGQ</sequence>
<evidence type="ECO:0000313" key="5">
    <source>
        <dbReference type="EMBL" id="AOZ10837.1"/>
    </source>
</evidence>
<evidence type="ECO:0000313" key="6">
    <source>
        <dbReference type="Proteomes" id="UP000177515"/>
    </source>
</evidence>
<dbReference type="EMBL" id="CP017755">
    <property type="protein sequence ID" value="AOZ10837.1"/>
    <property type="molecule type" value="Genomic_DNA"/>
</dbReference>
<evidence type="ECO:0000256" key="3">
    <source>
        <dbReference type="SAM" id="SignalP"/>
    </source>
</evidence>
<dbReference type="InterPro" id="IPR028082">
    <property type="entry name" value="Peripla_BP_I"/>
</dbReference>
<dbReference type="PROSITE" id="PS51257">
    <property type="entry name" value="PROKAR_LIPOPROTEIN"/>
    <property type="match status" value="1"/>
</dbReference>
<feature type="signal peptide" evidence="3">
    <location>
        <begin position="1"/>
        <end position="22"/>
    </location>
</feature>
<dbReference type="RefSeq" id="WP_071073341.1">
    <property type="nucleotide sequence ID" value="NZ_CP017755.1"/>
</dbReference>
<dbReference type="PANTHER" id="PTHR47235">
    <property type="entry name" value="BLR6548 PROTEIN"/>
    <property type="match status" value="1"/>
</dbReference>
<keyword evidence="6" id="KW-1185">Reference proteome</keyword>
<dbReference type="CDD" id="cd06343">
    <property type="entry name" value="PBP1_ABC_ligand_binding-like"/>
    <property type="match status" value="1"/>
</dbReference>
<evidence type="ECO:0000256" key="1">
    <source>
        <dbReference type="ARBA" id="ARBA00010062"/>
    </source>
</evidence>
<proteinExistence type="inferred from homology"/>
<organism evidence="5 6">
    <name type="scientific">Cupriavidus malaysiensis</name>
    <dbReference type="NCBI Taxonomy" id="367825"/>
    <lineage>
        <taxon>Bacteria</taxon>
        <taxon>Pseudomonadati</taxon>
        <taxon>Pseudomonadota</taxon>
        <taxon>Betaproteobacteria</taxon>
        <taxon>Burkholderiales</taxon>
        <taxon>Burkholderiaceae</taxon>
        <taxon>Cupriavidus</taxon>
    </lineage>
</organism>
<dbReference type="Proteomes" id="UP000177515">
    <property type="component" value="Chromosome 2"/>
</dbReference>
<dbReference type="InterPro" id="IPR028081">
    <property type="entry name" value="Leu-bd"/>
</dbReference>
<dbReference type="Gene3D" id="3.40.50.2300">
    <property type="match status" value="2"/>
</dbReference>
<dbReference type="PANTHER" id="PTHR47235:SF1">
    <property type="entry name" value="BLR6548 PROTEIN"/>
    <property type="match status" value="1"/>
</dbReference>
<feature type="domain" description="Leucine-binding protein" evidence="4">
    <location>
        <begin position="34"/>
        <end position="386"/>
    </location>
</feature>
<dbReference type="SUPFAM" id="SSF53822">
    <property type="entry name" value="Periplasmic binding protein-like I"/>
    <property type="match status" value="1"/>
</dbReference>
<dbReference type="Pfam" id="PF13458">
    <property type="entry name" value="Peripla_BP_6"/>
    <property type="match status" value="1"/>
</dbReference>
<reference evidence="5 6" key="1">
    <citation type="submission" date="2016-10" db="EMBL/GenBank/DDBJ databases">
        <title>Complete genome sequences of three Cupriavidus strains isolated from various Malaysian environments.</title>
        <authorList>
            <person name="Abdullah A.A.-A."/>
            <person name="Shafie N.A.H."/>
            <person name="Lau N.S."/>
        </authorList>
    </citation>
    <scope>NUCLEOTIDE SEQUENCE [LARGE SCALE GENOMIC DNA]</scope>
    <source>
        <strain evidence="5 6">USMAA1020</strain>
    </source>
</reference>
<name>A0ABM6FG86_9BURK</name>
<accession>A0ABM6FG86</accession>
<gene>
    <name evidence="5" type="ORF">BKK80_26695</name>
</gene>
<comment type="similarity">
    <text evidence="1">Belongs to the leucine-binding protein family.</text>
</comment>
<evidence type="ECO:0000256" key="2">
    <source>
        <dbReference type="ARBA" id="ARBA00022729"/>
    </source>
</evidence>
<protein>
    <submittedName>
        <fullName evidence="5">Branched-chain amino acid ABC transporter substrate-binding protein</fullName>
    </submittedName>
</protein>
<feature type="chain" id="PRO_5047433350" evidence="3">
    <location>
        <begin position="23"/>
        <end position="399"/>
    </location>
</feature>